<organism evidence="4 5">
    <name type="scientific">Vitrella brassicaformis (strain CCMP3155)</name>
    <dbReference type="NCBI Taxonomy" id="1169540"/>
    <lineage>
        <taxon>Eukaryota</taxon>
        <taxon>Sar</taxon>
        <taxon>Alveolata</taxon>
        <taxon>Colpodellida</taxon>
        <taxon>Vitrellaceae</taxon>
        <taxon>Vitrella</taxon>
    </lineage>
</organism>
<dbReference type="AlphaFoldDB" id="A0A0G4GCM2"/>
<feature type="region of interest" description="Disordered" evidence="1">
    <location>
        <begin position="784"/>
        <end position="816"/>
    </location>
</feature>
<feature type="transmembrane region" description="Helical" evidence="2">
    <location>
        <begin position="596"/>
        <end position="614"/>
    </location>
</feature>
<gene>
    <name evidence="4" type="ORF">Vbra_17391</name>
</gene>
<sequence>MLRCQLAQDCAAAINLKNWTGLPSYDNYRSCISASSADVSTKYCLGELTALGGVAGLTAGLCLPDHCTQSNIEEFVALVCAVPSCVDIEQTLQPLCDAVQATMCDPRNRTSSAHNFHLSCLESDSPSSSKGEMLDATLACGGIDPQRTLDSGLINNLGNWDACNDLPGARYCLASYAQIFITSGQCVASTCGVDKYQQMVSFACEVDNCMAVTNLINPEYCAFWKTVYCGARGKQVILAGGPNDLPVPTEIDLDVTCDYSAPKPETGTYVTLAICGVIAVLITAATVLSEVRRRRAEGLQGVSVELVGKDGGGEGRRVAPRGRAPVWERLLLAFSLTDNWHKMLSTHRSGDAVCCLDGLRSLSILWVLLGHTFLMAGAAVPLTNLTDTIQVVGRFSFQLVVGAFFAVDTFFFLSGFLLAYVAVKHATRMKTRVNVPVAIIHRWVRLSVLYVFVILAWEYLTPYMGNGPRWPQFTVQLHSTFLSRGKESACKRYWWANLLYINNFIPHLYGAQCMPWTWYLANDMQFFVVGILIIAIYCGYSKRLSWCCMGLLLVASWVTTGSLNLIHGWKVAVMPMILEPGQHQEYLYYEKPWCRIGPYLVGMAGGLLVLEHGRAVRVFLAGMTRFGRWACHLLCGAVMLFVIFIQYDANKAGAVPWTPLETMLYNTFARSVWGLCLLWLVVCCAADKDGVYAPWTNRLLSLPVFVPLARLTYAFYMIHLPLMAVWFFSRRDQDYYYDGLMAVYYPAFMVLGFAIATFCFLFVEAPGMNIDKIVLDRLMTPSTTQATTQPSPDSYEGKEGFGCPHFESGESISTAIPTPERSDVALLATK</sequence>
<feature type="transmembrane region" description="Helical" evidence="2">
    <location>
        <begin position="395"/>
        <end position="423"/>
    </location>
</feature>
<keyword evidence="2" id="KW-1133">Transmembrane helix</keyword>
<dbReference type="Pfam" id="PF01757">
    <property type="entry name" value="Acyl_transf_3"/>
    <property type="match status" value="1"/>
</dbReference>
<dbReference type="OrthoDB" id="439748at2759"/>
<dbReference type="EMBL" id="CDMY01000619">
    <property type="protein sequence ID" value="CEM26546.1"/>
    <property type="molecule type" value="Genomic_DNA"/>
</dbReference>
<name>A0A0G4GCM2_VITBC</name>
<dbReference type="InterPro" id="IPR052728">
    <property type="entry name" value="O2_lipid_transport_reg"/>
</dbReference>
<dbReference type="VEuPathDB" id="CryptoDB:Vbra_17391"/>
<feature type="transmembrane region" description="Helical" evidence="2">
    <location>
        <begin position="364"/>
        <end position="383"/>
    </location>
</feature>
<evidence type="ECO:0000256" key="2">
    <source>
        <dbReference type="SAM" id="Phobius"/>
    </source>
</evidence>
<feature type="transmembrane region" description="Helical" evidence="2">
    <location>
        <begin position="699"/>
        <end position="722"/>
    </location>
</feature>
<protein>
    <recommendedName>
        <fullName evidence="3">Acyltransferase 3 domain-containing protein</fullName>
    </recommendedName>
</protein>
<feature type="transmembrane region" description="Helical" evidence="2">
    <location>
        <begin position="544"/>
        <end position="566"/>
    </location>
</feature>
<feature type="transmembrane region" description="Helical" evidence="2">
    <location>
        <begin position="626"/>
        <end position="647"/>
    </location>
</feature>
<keyword evidence="2" id="KW-0812">Transmembrane</keyword>
<feature type="transmembrane region" description="Helical" evidence="2">
    <location>
        <begin position="269"/>
        <end position="288"/>
    </location>
</feature>
<dbReference type="GO" id="GO:0016747">
    <property type="term" value="F:acyltransferase activity, transferring groups other than amino-acyl groups"/>
    <property type="evidence" value="ECO:0007669"/>
    <property type="project" value="InterPro"/>
</dbReference>
<dbReference type="PhylomeDB" id="A0A0G4GCM2"/>
<dbReference type="Proteomes" id="UP000041254">
    <property type="component" value="Unassembled WGS sequence"/>
</dbReference>
<keyword evidence="5" id="KW-1185">Reference proteome</keyword>
<dbReference type="InterPro" id="IPR002656">
    <property type="entry name" value="Acyl_transf_3_dom"/>
</dbReference>
<feature type="transmembrane region" description="Helical" evidence="2">
    <location>
        <begin position="742"/>
        <end position="763"/>
    </location>
</feature>
<feature type="domain" description="Acyltransferase 3" evidence="3">
    <location>
        <begin position="356"/>
        <end position="758"/>
    </location>
</feature>
<feature type="transmembrane region" description="Helical" evidence="2">
    <location>
        <begin position="443"/>
        <end position="460"/>
    </location>
</feature>
<feature type="transmembrane region" description="Helical" evidence="2">
    <location>
        <begin position="516"/>
        <end position="537"/>
    </location>
</feature>
<evidence type="ECO:0000313" key="5">
    <source>
        <dbReference type="Proteomes" id="UP000041254"/>
    </source>
</evidence>
<evidence type="ECO:0000256" key="1">
    <source>
        <dbReference type="SAM" id="MobiDB-lite"/>
    </source>
</evidence>
<evidence type="ECO:0000313" key="4">
    <source>
        <dbReference type="EMBL" id="CEM26546.1"/>
    </source>
</evidence>
<accession>A0A0G4GCM2</accession>
<feature type="transmembrane region" description="Helical" evidence="2">
    <location>
        <begin position="667"/>
        <end position="687"/>
    </location>
</feature>
<keyword evidence="2" id="KW-0472">Membrane</keyword>
<dbReference type="PANTHER" id="PTHR11161:SF0">
    <property type="entry name" value="O-ACYLTRANSFERASE LIKE PROTEIN"/>
    <property type="match status" value="1"/>
</dbReference>
<dbReference type="InParanoid" id="A0A0G4GCM2"/>
<dbReference type="PANTHER" id="PTHR11161">
    <property type="entry name" value="O-ACYLTRANSFERASE"/>
    <property type="match status" value="1"/>
</dbReference>
<evidence type="ECO:0000259" key="3">
    <source>
        <dbReference type="Pfam" id="PF01757"/>
    </source>
</evidence>
<reference evidence="4 5" key="1">
    <citation type="submission" date="2014-11" db="EMBL/GenBank/DDBJ databases">
        <authorList>
            <person name="Zhu J."/>
            <person name="Qi W."/>
            <person name="Song R."/>
        </authorList>
    </citation>
    <scope>NUCLEOTIDE SEQUENCE [LARGE SCALE GENOMIC DNA]</scope>
</reference>
<proteinExistence type="predicted"/>